<dbReference type="EMBL" id="CM047741">
    <property type="protein sequence ID" value="KAJ0038626.1"/>
    <property type="molecule type" value="Genomic_DNA"/>
</dbReference>
<sequence>MERGNVNGSGASRLDRNMKERVRRKHMKDLLSELAVLTPLQSSKVSATELLERATNHIKQLQERVEERRRRRALLLKESSGDENKKTSGSRLPVLNIKCSDSSLEINLICGLDKNFLLHDIISILQQEGAEVISSTQYVAGDRIIYIIMSRVNISFLFYFNLCFIRLYNEELSLN</sequence>
<organism evidence="1 2">
    <name type="scientific">Pistacia integerrima</name>
    <dbReference type="NCBI Taxonomy" id="434235"/>
    <lineage>
        <taxon>Eukaryota</taxon>
        <taxon>Viridiplantae</taxon>
        <taxon>Streptophyta</taxon>
        <taxon>Embryophyta</taxon>
        <taxon>Tracheophyta</taxon>
        <taxon>Spermatophyta</taxon>
        <taxon>Magnoliopsida</taxon>
        <taxon>eudicotyledons</taxon>
        <taxon>Gunneridae</taxon>
        <taxon>Pentapetalae</taxon>
        <taxon>rosids</taxon>
        <taxon>malvids</taxon>
        <taxon>Sapindales</taxon>
        <taxon>Anacardiaceae</taxon>
        <taxon>Pistacia</taxon>
    </lineage>
</organism>
<comment type="caution">
    <text evidence="1">The sequence shown here is derived from an EMBL/GenBank/DDBJ whole genome shotgun (WGS) entry which is preliminary data.</text>
</comment>
<reference evidence="2" key="1">
    <citation type="journal article" date="2023" name="G3 (Bethesda)">
        <title>Genome assembly and association tests identify interacting loci associated with vigor, precocity, and sex in interspecific pistachio rootstocks.</title>
        <authorList>
            <person name="Palmer W."/>
            <person name="Jacygrad E."/>
            <person name="Sagayaradj S."/>
            <person name="Cavanaugh K."/>
            <person name="Han R."/>
            <person name="Bertier L."/>
            <person name="Beede B."/>
            <person name="Kafkas S."/>
            <person name="Golino D."/>
            <person name="Preece J."/>
            <person name="Michelmore R."/>
        </authorList>
    </citation>
    <scope>NUCLEOTIDE SEQUENCE [LARGE SCALE GENOMIC DNA]</scope>
</reference>
<proteinExistence type="predicted"/>
<dbReference type="Proteomes" id="UP001163603">
    <property type="component" value="Chromosome 6"/>
</dbReference>
<evidence type="ECO:0000313" key="1">
    <source>
        <dbReference type="EMBL" id="KAJ0038626.1"/>
    </source>
</evidence>
<protein>
    <submittedName>
        <fullName evidence="1">Uncharacterized protein</fullName>
    </submittedName>
</protein>
<gene>
    <name evidence="1" type="ORF">Pint_22989</name>
</gene>
<keyword evidence="2" id="KW-1185">Reference proteome</keyword>
<evidence type="ECO:0000313" key="2">
    <source>
        <dbReference type="Proteomes" id="UP001163603"/>
    </source>
</evidence>
<name>A0ACC0YMH7_9ROSI</name>
<accession>A0ACC0YMH7</accession>